<evidence type="ECO:0000256" key="4">
    <source>
        <dbReference type="ARBA" id="ARBA00022692"/>
    </source>
</evidence>
<dbReference type="GO" id="GO:0008320">
    <property type="term" value="F:protein transmembrane transporter activity"/>
    <property type="evidence" value="ECO:0007669"/>
    <property type="project" value="TreeGrafter"/>
</dbReference>
<keyword evidence="8" id="KW-0496">Mitochondrion</keyword>
<gene>
    <name evidence="12" type="primary">TOM20_1</name>
    <name evidence="12" type="ORF">VNI00_005778</name>
</gene>
<keyword evidence="6" id="KW-0653">Protein transport</keyword>
<accession>A0AAW0DDL0</accession>
<evidence type="ECO:0000256" key="7">
    <source>
        <dbReference type="ARBA" id="ARBA00022989"/>
    </source>
</evidence>
<dbReference type="PANTHER" id="PTHR12430:SF0">
    <property type="entry name" value="TRANSLOCASE OF OUTER MITOCHONDRIAL MEMBRANE 20"/>
    <property type="match status" value="1"/>
</dbReference>
<evidence type="ECO:0000256" key="8">
    <source>
        <dbReference type="ARBA" id="ARBA00023128"/>
    </source>
</evidence>
<dbReference type="SUPFAM" id="SSF47157">
    <property type="entry name" value="Mitochondrial import receptor subunit Tom20"/>
    <property type="match status" value="1"/>
</dbReference>
<dbReference type="InterPro" id="IPR023392">
    <property type="entry name" value="Tom20_dom_sf"/>
</dbReference>
<dbReference type="Proteomes" id="UP001383192">
    <property type="component" value="Unassembled WGS sequence"/>
</dbReference>
<feature type="transmembrane region" description="Helical" evidence="11">
    <location>
        <begin position="6"/>
        <end position="29"/>
    </location>
</feature>
<evidence type="ECO:0000256" key="1">
    <source>
        <dbReference type="ARBA" id="ARBA00004572"/>
    </source>
</evidence>
<keyword evidence="9 11" id="KW-0472">Membrane</keyword>
<proteinExistence type="inferred from homology"/>
<feature type="region of interest" description="Disordered" evidence="10">
    <location>
        <begin position="156"/>
        <end position="201"/>
    </location>
</feature>
<keyword evidence="4 11" id="KW-0812">Transmembrane</keyword>
<evidence type="ECO:0000256" key="9">
    <source>
        <dbReference type="ARBA" id="ARBA00023136"/>
    </source>
</evidence>
<comment type="caution">
    <text evidence="12">The sequence shown here is derived from an EMBL/GenBank/DDBJ whole genome shotgun (WGS) entry which is preliminary data.</text>
</comment>
<dbReference type="AlphaFoldDB" id="A0AAW0DDL0"/>
<dbReference type="EMBL" id="JAYKXP010000016">
    <property type="protein sequence ID" value="KAK7049747.1"/>
    <property type="molecule type" value="Genomic_DNA"/>
</dbReference>
<evidence type="ECO:0000256" key="10">
    <source>
        <dbReference type="SAM" id="MobiDB-lite"/>
    </source>
</evidence>
<comment type="subcellular location">
    <subcellularLocation>
        <location evidence="1">Mitochondrion outer membrane</location>
        <topology evidence="1">Single-pass membrane protein</topology>
    </subcellularLocation>
</comment>
<keyword evidence="3" id="KW-0813">Transport</keyword>
<dbReference type="PANTHER" id="PTHR12430">
    <property type="entry name" value="MITOCHONDRIAL IMPORT RECEPTOR SUBUNIT TOM20"/>
    <property type="match status" value="1"/>
</dbReference>
<evidence type="ECO:0000313" key="13">
    <source>
        <dbReference type="Proteomes" id="UP001383192"/>
    </source>
</evidence>
<evidence type="ECO:0000256" key="11">
    <source>
        <dbReference type="SAM" id="Phobius"/>
    </source>
</evidence>
<organism evidence="12 13">
    <name type="scientific">Paramarasmius palmivorus</name>
    <dbReference type="NCBI Taxonomy" id="297713"/>
    <lineage>
        <taxon>Eukaryota</taxon>
        <taxon>Fungi</taxon>
        <taxon>Dikarya</taxon>
        <taxon>Basidiomycota</taxon>
        <taxon>Agaricomycotina</taxon>
        <taxon>Agaricomycetes</taxon>
        <taxon>Agaricomycetidae</taxon>
        <taxon>Agaricales</taxon>
        <taxon>Marasmiineae</taxon>
        <taxon>Marasmiaceae</taxon>
        <taxon>Paramarasmius</taxon>
    </lineage>
</organism>
<dbReference type="GO" id="GO:0005742">
    <property type="term" value="C:mitochondrial outer membrane translocase complex"/>
    <property type="evidence" value="ECO:0007669"/>
    <property type="project" value="InterPro"/>
</dbReference>
<dbReference type="GO" id="GO:0006605">
    <property type="term" value="P:protein targeting"/>
    <property type="evidence" value="ECO:0007669"/>
    <property type="project" value="InterPro"/>
</dbReference>
<dbReference type="Gene3D" id="1.20.960.10">
    <property type="entry name" value="Mitochondrial outer membrane translocase complex, subunit Tom20 domain"/>
    <property type="match status" value="1"/>
</dbReference>
<dbReference type="Pfam" id="PF02064">
    <property type="entry name" value="MAS20"/>
    <property type="match status" value="1"/>
</dbReference>
<keyword evidence="12" id="KW-0675">Receptor</keyword>
<keyword evidence="5" id="KW-1000">Mitochondrion outer membrane</keyword>
<dbReference type="InterPro" id="IPR002056">
    <property type="entry name" value="MAS20"/>
</dbReference>
<dbReference type="GO" id="GO:0016031">
    <property type="term" value="P:tRNA import into mitochondrion"/>
    <property type="evidence" value="ECO:0007669"/>
    <property type="project" value="TreeGrafter"/>
</dbReference>
<dbReference type="GO" id="GO:0006886">
    <property type="term" value="P:intracellular protein transport"/>
    <property type="evidence" value="ECO:0007669"/>
    <property type="project" value="InterPro"/>
</dbReference>
<evidence type="ECO:0000313" key="12">
    <source>
        <dbReference type="EMBL" id="KAK7049747.1"/>
    </source>
</evidence>
<dbReference type="GO" id="GO:0030943">
    <property type="term" value="F:mitochondrion targeting sequence binding"/>
    <property type="evidence" value="ECO:0007669"/>
    <property type="project" value="TreeGrafter"/>
</dbReference>
<dbReference type="GO" id="GO:0030150">
    <property type="term" value="P:protein import into mitochondrial matrix"/>
    <property type="evidence" value="ECO:0007669"/>
    <property type="project" value="TreeGrafter"/>
</dbReference>
<evidence type="ECO:0000256" key="5">
    <source>
        <dbReference type="ARBA" id="ARBA00022787"/>
    </source>
</evidence>
<dbReference type="PRINTS" id="PR00351">
    <property type="entry name" value="OM20RECEPTOR"/>
</dbReference>
<evidence type="ECO:0000256" key="6">
    <source>
        <dbReference type="ARBA" id="ARBA00022927"/>
    </source>
</evidence>
<evidence type="ECO:0000256" key="3">
    <source>
        <dbReference type="ARBA" id="ARBA00022448"/>
    </source>
</evidence>
<reference evidence="12 13" key="1">
    <citation type="submission" date="2024-01" db="EMBL/GenBank/DDBJ databases">
        <title>A draft genome for a cacao thread blight-causing isolate of Paramarasmius palmivorus.</title>
        <authorList>
            <person name="Baruah I.K."/>
            <person name="Bukari Y."/>
            <person name="Amoako-Attah I."/>
            <person name="Meinhardt L.W."/>
            <person name="Bailey B.A."/>
            <person name="Cohen S.P."/>
        </authorList>
    </citation>
    <scope>NUCLEOTIDE SEQUENCE [LARGE SCALE GENOMIC DNA]</scope>
    <source>
        <strain evidence="12 13">GH-12</strain>
    </source>
</reference>
<name>A0AAW0DDL0_9AGAR</name>
<sequence length="201" mass="22095">MASRSTSILTIAGITLLTGFAAYALYFDYKRRNDVEFRKNLRKQKKRVDKSIASSQASEAAANAVSQAELRQALEQVKKEPVPASPDQKEAFFMSQVAAGEQLSLQGPDFYLPAAMSFYRALRVYPSPVELMVIYQKTVPEPIFKLVIELTNLDVSSTSSPHSVTDDLDDETSPVRGGPPSETSSQEWDKLSQDSAPTPAS</sequence>
<protein>
    <submittedName>
        <fullName evidence="12">Mitochondrial import receptor subunit tom20</fullName>
    </submittedName>
</protein>
<keyword evidence="13" id="KW-1185">Reference proteome</keyword>
<evidence type="ECO:0000256" key="2">
    <source>
        <dbReference type="ARBA" id="ARBA00005792"/>
    </source>
</evidence>
<keyword evidence="7 11" id="KW-1133">Transmembrane helix</keyword>
<comment type="similarity">
    <text evidence="2">Belongs to the Tom20 family.</text>
</comment>